<dbReference type="AlphaFoldDB" id="A0A0F9KGY3"/>
<accession>A0A0F9KGY3</accession>
<comment type="caution">
    <text evidence="1">The sequence shown here is derived from an EMBL/GenBank/DDBJ whole genome shotgun (WGS) entry which is preliminary data.</text>
</comment>
<evidence type="ECO:0000313" key="1">
    <source>
        <dbReference type="EMBL" id="KKM14530.1"/>
    </source>
</evidence>
<name>A0A0F9KGY3_9ZZZZ</name>
<organism evidence="1">
    <name type="scientific">marine sediment metagenome</name>
    <dbReference type="NCBI Taxonomy" id="412755"/>
    <lineage>
        <taxon>unclassified sequences</taxon>
        <taxon>metagenomes</taxon>
        <taxon>ecological metagenomes</taxon>
    </lineage>
</organism>
<gene>
    <name evidence="1" type="ORF">LCGC14_1705200</name>
</gene>
<protein>
    <recommendedName>
        <fullName evidence="2">MULE transposase domain-containing protein</fullName>
    </recommendedName>
</protein>
<dbReference type="EMBL" id="LAZR01015125">
    <property type="protein sequence ID" value="KKM14530.1"/>
    <property type="molecule type" value="Genomic_DNA"/>
</dbReference>
<evidence type="ECO:0008006" key="2">
    <source>
        <dbReference type="Google" id="ProtNLM"/>
    </source>
</evidence>
<sequence>MLNVSSPKLFSPTPIIHFKPERCTCPDCHIKLKVQKTLPDKKIATLAVGDLIAHETVYYCEKCGRIFHSRELRSLIPEKCNFGFDVIVFIGKSLFLRCRNYQEILLELKQKNVTISISEIGVLSKKFVVYLSLLHKLVQRKTRRYMNMNGGYILHLDGTCEGGSPHLISVLDGISEIVLGNAKLPSENSDDLIPFLERIKKAYGVPVAVVSDMGKGIALAIKKVFKNVAAFICHYHFLKDLGKDLFGDENDIIRKRLKKHGIQAVLKRRALQIEERIADTNTLVDGFVSGIESEKIPSNCLLNNVPPIAAYTLIKWALDGKKQGNGFGFPFDQPYLIFYQRLTELNSILFQLIEIKLQGDWKENRIYGKICHDLVDVIDDAALRKAAVKMEEKIIIFNKLRNAMRITLPENKQGLNDNGDLSNIKTIEKEVKKFRDRLCKDKKYSGNKDYQKMVEQIDKYWTKLFADPIIVKTKAGRIVIQPQRTNNILEQFFRKLMRSFRKKNGFNAMEKIIKAMLPDTPLVMNLKNKDYMRILLDGKKTLEERFAEIDSRKVREELTKSRSKGDIIYPQIKKIIRMPELPKSIVSLLSRKVS</sequence>
<proteinExistence type="predicted"/>
<reference evidence="1" key="1">
    <citation type="journal article" date="2015" name="Nature">
        <title>Complex archaea that bridge the gap between prokaryotes and eukaryotes.</title>
        <authorList>
            <person name="Spang A."/>
            <person name="Saw J.H."/>
            <person name="Jorgensen S.L."/>
            <person name="Zaremba-Niedzwiedzka K."/>
            <person name="Martijn J."/>
            <person name="Lind A.E."/>
            <person name="van Eijk R."/>
            <person name="Schleper C."/>
            <person name="Guy L."/>
            <person name="Ettema T.J."/>
        </authorList>
    </citation>
    <scope>NUCLEOTIDE SEQUENCE</scope>
</reference>